<evidence type="ECO:0000256" key="5">
    <source>
        <dbReference type="ARBA" id="ARBA00023136"/>
    </source>
</evidence>
<reference evidence="7 8" key="1">
    <citation type="submission" date="2016-02" db="EMBL/GenBank/DDBJ databases">
        <authorList>
            <person name="Wen L."/>
            <person name="He K."/>
            <person name="Yang H."/>
        </authorList>
    </citation>
    <scope>NUCLEOTIDE SEQUENCE [LARGE SCALE GENOMIC DNA]</scope>
    <source>
        <strain evidence="7">ShG14-8</strain>
    </source>
</reference>
<proteinExistence type="predicted"/>
<comment type="caution">
    <text evidence="7">The sequence shown here is derived from an EMBL/GenBank/DDBJ whole genome shotgun (WGS) entry which is preliminary data.</text>
</comment>
<dbReference type="GO" id="GO:0005886">
    <property type="term" value="C:plasma membrane"/>
    <property type="evidence" value="ECO:0007669"/>
    <property type="project" value="UniProtKB-SubCell"/>
</dbReference>
<dbReference type="EMBL" id="LSLI01000030">
    <property type="protein sequence ID" value="KXS32406.1"/>
    <property type="molecule type" value="Genomic_DNA"/>
</dbReference>
<evidence type="ECO:0000313" key="7">
    <source>
        <dbReference type="EMBL" id="KXS32406.1"/>
    </source>
</evidence>
<reference evidence="7 8" key="2">
    <citation type="submission" date="2016-03" db="EMBL/GenBank/DDBJ databases">
        <title>New uncultured bacterium of the family Gallionellaceae from acid mine drainage: description and reconstruction of genome based on metagenomic analysis of microbial community.</title>
        <authorList>
            <person name="Kadnikov V."/>
            <person name="Ivasenko D."/>
            <person name="Beletsky A."/>
            <person name="Mardanov A."/>
            <person name="Danilova E."/>
            <person name="Pimenov N."/>
            <person name="Karnachuk O."/>
            <person name="Ravin N."/>
        </authorList>
    </citation>
    <scope>NUCLEOTIDE SEQUENCE [LARGE SCALE GENOMIC DNA]</scope>
    <source>
        <strain evidence="7">ShG14-8</strain>
    </source>
</reference>
<evidence type="ECO:0000313" key="8">
    <source>
        <dbReference type="Proteomes" id="UP000070578"/>
    </source>
</evidence>
<dbReference type="PANTHER" id="PTHR30606">
    <property type="entry name" value="LIPID A BIOSYNTHESIS LAUROYL ACYLTRANSFERASE"/>
    <property type="match status" value="1"/>
</dbReference>
<evidence type="ECO:0000256" key="6">
    <source>
        <dbReference type="ARBA" id="ARBA00023315"/>
    </source>
</evidence>
<dbReference type="InterPro" id="IPR004960">
    <property type="entry name" value="LipA_acyltrans"/>
</dbReference>
<gene>
    <name evidence="7" type="ORF">AWT59_1446</name>
</gene>
<evidence type="ECO:0000256" key="1">
    <source>
        <dbReference type="ARBA" id="ARBA00004533"/>
    </source>
</evidence>
<dbReference type="NCBIfam" id="NF006487">
    <property type="entry name" value="PRK08905.1"/>
    <property type="match status" value="1"/>
</dbReference>
<dbReference type="PATRIC" id="fig|1796491.3.peg.1587"/>
<dbReference type="Pfam" id="PF03279">
    <property type="entry name" value="Lip_A_acyltrans"/>
    <property type="match status" value="1"/>
</dbReference>
<keyword evidence="4 7" id="KW-0808">Transferase</keyword>
<organism evidence="7 8">
    <name type="scientific">Candidatus Gallionella acididurans</name>
    <dbReference type="NCBI Taxonomy" id="1796491"/>
    <lineage>
        <taxon>Bacteria</taxon>
        <taxon>Pseudomonadati</taxon>
        <taxon>Pseudomonadota</taxon>
        <taxon>Betaproteobacteria</taxon>
        <taxon>Nitrosomonadales</taxon>
        <taxon>Gallionellaceae</taxon>
        <taxon>Gallionella</taxon>
    </lineage>
</organism>
<dbReference type="PIRSF" id="PIRSF026649">
    <property type="entry name" value="MsbB"/>
    <property type="match status" value="1"/>
</dbReference>
<dbReference type="GO" id="GO:0009247">
    <property type="term" value="P:glycolipid biosynthetic process"/>
    <property type="evidence" value="ECO:0007669"/>
    <property type="project" value="UniProtKB-ARBA"/>
</dbReference>
<protein>
    <submittedName>
        <fullName evidence="7">Lipid A biosynthesis acyltransferase</fullName>
    </submittedName>
</protein>
<evidence type="ECO:0000256" key="3">
    <source>
        <dbReference type="ARBA" id="ARBA00022519"/>
    </source>
</evidence>
<name>A0A139BTW2_9PROT</name>
<dbReference type="Proteomes" id="UP000070578">
    <property type="component" value="Unassembled WGS sequence"/>
</dbReference>
<keyword evidence="3" id="KW-0997">Cell inner membrane</keyword>
<keyword evidence="2" id="KW-1003">Cell membrane</keyword>
<comment type="subcellular location">
    <subcellularLocation>
        <location evidence="1">Cell inner membrane</location>
    </subcellularLocation>
</comment>
<dbReference type="AlphaFoldDB" id="A0A139BTW2"/>
<keyword evidence="5" id="KW-0472">Membrane</keyword>
<keyword evidence="6 7" id="KW-0012">Acyltransferase</keyword>
<accession>A0A139BTW2</accession>
<evidence type="ECO:0000256" key="4">
    <source>
        <dbReference type="ARBA" id="ARBA00022679"/>
    </source>
</evidence>
<dbReference type="PANTHER" id="PTHR30606:SF10">
    <property type="entry name" value="PHOSPHATIDYLINOSITOL MANNOSIDE ACYLTRANSFERASE"/>
    <property type="match status" value="1"/>
</dbReference>
<sequence>MTPFLFKSIFRLLSFLPLRWLHGLGTLLGRITFASSKQYAARTEENLRQSKLAKDELDYASLLKRTVAEAGKSIVELPWVWCRPVEKVCATVQSCHGWEHVEAARTSGKGMIFLTPHWGCFEITGLYIGQRLPITNLYSPPKQGWLEPVMRRGRERGLARLATADISGVRLLYKALKRGETIGLLPDQVPSQGEGVWVDFFARPAYTMTLSGRLAESSGATVLLAYAERLPKGAGYTLNFEPLPLDFSKSVPLQINAALERVIAIAPAQYLWSYNRYKVPSGVLPPVAGEHAC</sequence>
<evidence type="ECO:0000256" key="2">
    <source>
        <dbReference type="ARBA" id="ARBA00022475"/>
    </source>
</evidence>
<dbReference type="CDD" id="cd07984">
    <property type="entry name" value="LPLAT_LABLAT-like"/>
    <property type="match status" value="1"/>
</dbReference>
<dbReference type="GO" id="GO:0016746">
    <property type="term" value="F:acyltransferase activity"/>
    <property type="evidence" value="ECO:0007669"/>
    <property type="project" value="UniProtKB-KW"/>
</dbReference>